<dbReference type="Gene3D" id="3.40.33.10">
    <property type="entry name" value="CAP"/>
    <property type="match status" value="1"/>
</dbReference>
<feature type="domain" description="SCP" evidence="2">
    <location>
        <begin position="94"/>
        <end position="200"/>
    </location>
</feature>
<evidence type="ECO:0000256" key="1">
    <source>
        <dbReference type="SAM" id="SignalP"/>
    </source>
</evidence>
<gene>
    <name evidence="3" type="ORF">FHS31_001844</name>
</gene>
<name>A0ABX0TRS0_9SPHN</name>
<dbReference type="InterPro" id="IPR035940">
    <property type="entry name" value="CAP_sf"/>
</dbReference>
<sequence>MRAVPFLALVLAATALPANAATNPSFTGDINQLNADVLAAFNVARAQPTNYVETLMNYRGFFKANLVVIPGHNIDVETQEGTVPVDEAIEFLQTHAALKMLQPSEILQKAAADHVADQSRSGRTGHFDADGASPADRVIRHGGGKAVAEVIAYGAVDAEDVIRQLIIDDGVADRGHRVVMFADHLRYAGVACGPHPEFGTMCVIDMADTPDAVMGGPVRHVAVAAMDDTRPRR</sequence>
<dbReference type="Proteomes" id="UP000727456">
    <property type="component" value="Unassembled WGS sequence"/>
</dbReference>
<dbReference type="PANTHER" id="PTHR31157">
    <property type="entry name" value="SCP DOMAIN-CONTAINING PROTEIN"/>
    <property type="match status" value="1"/>
</dbReference>
<feature type="chain" id="PRO_5046954162" description="SCP domain-containing protein" evidence="1">
    <location>
        <begin position="21"/>
        <end position="233"/>
    </location>
</feature>
<dbReference type="Pfam" id="PF00188">
    <property type="entry name" value="CAP"/>
    <property type="match status" value="1"/>
</dbReference>
<proteinExistence type="predicted"/>
<comment type="caution">
    <text evidence="3">The sequence shown here is derived from an EMBL/GenBank/DDBJ whole genome shotgun (WGS) entry which is preliminary data.</text>
</comment>
<dbReference type="EMBL" id="JAAOZC010000004">
    <property type="protein sequence ID" value="NIJ08227.1"/>
    <property type="molecule type" value="Genomic_DNA"/>
</dbReference>
<organism evidence="3 4">
    <name type="scientific">Sphingomonas vulcanisoli</name>
    <dbReference type="NCBI Taxonomy" id="1658060"/>
    <lineage>
        <taxon>Bacteria</taxon>
        <taxon>Pseudomonadati</taxon>
        <taxon>Pseudomonadota</taxon>
        <taxon>Alphaproteobacteria</taxon>
        <taxon>Sphingomonadales</taxon>
        <taxon>Sphingomonadaceae</taxon>
        <taxon>Sphingomonas</taxon>
    </lineage>
</organism>
<keyword evidence="1" id="KW-0732">Signal</keyword>
<dbReference type="CDD" id="cd05379">
    <property type="entry name" value="CAP_bacterial"/>
    <property type="match status" value="1"/>
</dbReference>
<keyword evidence="4" id="KW-1185">Reference proteome</keyword>
<dbReference type="RefSeq" id="WP_167073079.1">
    <property type="nucleotide sequence ID" value="NZ_JAAOZC010000004.1"/>
</dbReference>
<dbReference type="InterPro" id="IPR014044">
    <property type="entry name" value="CAP_dom"/>
</dbReference>
<evidence type="ECO:0000313" key="3">
    <source>
        <dbReference type="EMBL" id="NIJ08227.1"/>
    </source>
</evidence>
<evidence type="ECO:0000259" key="2">
    <source>
        <dbReference type="Pfam" id="PF00188"/>
    </source>
</evidence>
<feature type="signal peptide" evidence="1">
    <location>
        <begin position="1"/>
        <end position="20"/>
    </location>
</feature>
<protein>
    <recommendedName>
        <fullName evidence="2">SCP domain-containing protein</fullName>
    </recommendedName>
</protein>
<accession>A0ABX0TRS0</accession>
<reference evidence="3 4" key="1">
    <citation type="submission" date="2020-03" db="EMBL/GenBank/DDBJ databases">
        <title>Genomic Encyclopedia of Type Strains, Phase III (KMG-III): the genomes of soil and plant-associated and newly described type strains.</title>
        <authorList>
            <person name="Whitman W."/>
        </authorList>
    </citation>
    <scope>NUCLEOTIDE SEQUENCE [LARGE SCALE GENOMIC DNA]</scope>
    <source>
        <strain evidence="3 4">CECT 8804</strain>
    </source>
</reference>
<dbReference type="PANTHER" id="PTHR31157:SF1">
    <property type="entry name" value="SCP DOMAIN-CONTAINING PROTEIN"/>
    <property type="match status" value="1"/>
</dbReference>
<evidence type="ECO:0000313" key="4">
    <source>
        <dbReference type="Proteomes" id="UP000727456"/>
    </source>
</evidence>